<gene>
    <name evidence="1" type="ORF">M9H77_09976</name>
</gene>
<dbReference type="EMBL" id="CM044702">
    <property type="protein sequence ID" value="KAI5679026.1"/>
    <property type="molecule type" value="Genomic_DNA"/>
</dbReference>
<dbReference type="Proteomes" id="UP001060085">
    <property type="component" value="Linkage Group LG02"/>
</dbReference>
<organism evidence="1 2">
    <name type="scientific">Catharanthus roseus</name>
    <name type="common">Madagascar periwinkle</name>
    <name type="synonym">Vinca rosea</name>
    <dbReference type="NCBI Taxonomy" id="4058"/>
    <lineage>
        <taxon>Eukaryota</taxon>
        <taxon>Viridiplantae</taxon>
        <taxon>Streptophyta</taxon>
        <taxon>Embryophyta</taxon>
        <taxon>Tracheophyta</taxon>
        <taxon>Spermatophyta</taxon>
        <taxon>Magnoliopsida</taxon>
        <taxon>eudicotyledons</taxon>
        <taxon>Gunneridae</taxon>
        <taxon>Pentapetalae</taxon>
        <taxon>asterids</taxon>
        <taxon>lamiids</taxon>
        <taxon>Gentianales</taxon>
        <taxon>Apocynaceae</taxon>
        <taxon>Rauvolfioideae</taxon>
        <taxon>Vinceae</taxon>
        <taxon>Catharanthinae</taxon>
        <taxon>Catharanthus</taxon>
    </lineage>
</organism>
<sequence>MPDNVFIPLKQVLMNVVPCFCCCDCGTLSITYALLKGRWLSLFIFFSVAALCYYIGLLLKRCMNGNPLIETYADVGELAFGKKGIIIATICTNFFQMHLCTLEDHTKLKGKILPTTWLKSLGLLAYVSFGGFVISLILVGCAFGLVQLMMWDFMKELFLTLCNSMKDISKFSNFVLSTINYGSMAILDSKFEIYTTLINPITKYGILISTIATAIEYKFPLKNSNIFSLLIRTDLVISSVFVALAIPSFGYIMEFKGAFLGINVSILLPYLCYLNIHKGYKSLG</sequence>
<name>A0ACC0C2B0_CATRO</name>
<proteinExistence type="predicted"/>
<protein>
    <submittedName>
        <fullName evidence="1">Uncharacterized protein</fullName>
    </submittedName>
</protein>
<evidence type="ECO:0000313" key="1">
    <source>
        <dbReference type="EMBL" id="KAI5679026.1"/>
    </source>
</evidence>
<evidence type="ECO:0000313" key="2">
    <source>
        <dbReference type="Proteomes" id="UP001060085"/>
    </source>
</evidence>
<accession>A0ACC0C2B0</accession>
<keyword evidence="2" id="KW-1185">Reference proteome</keyword>
<comment type="caution">
    <text evidence="1">The sequence shown here is derived from an EMBL/GenBank/DDBJ whole genome shotgun (WGS) entry which is preliminary data.</text>
</comment>
<reference evidence="2" key="1">
    <citation type="journal article" date="2023" name="Nat. Plants">
        <title>Single-cell RNA sequencing provides a high-resolution roadmap for understanding the multicellular compartmentation of specialized metabolism.</title>
        <authorList>
            <person name="Sun S."/>
            <person name="Shen X."/>
            <person name="Li Y."/>
            <person name="Li Y."/>
            <person name="Wang S."/>
            <person name="Li R."/>
            <person name="Zhang H."/>
            <person name="Shen G."/>
            <person name="Guo B."/>
            <person name="Wei J."/>
            <person name="Xu J."/>
            <person name="St-Pierre B."/>
            <person name="Chen S."/>
            <person name="Sun C."/>
        </authorList>
    </citation>
    <scope>NUCLEOTIDE SEQUENCE [LARGE SCALE GENOMIC DNA]</scope>
</reference>